<protein>
    <submittedName>
        <fullName evidence="4">Trans-aconitate 2-methyltransferase</fullName>
    </submittedName>
</protein>
<dbReference type="InterPro" id="IPR029063">
    <property type="entry name" value="SAM-dependent_MTases_sf"/>
</dbReference>
<dbReference type="RefSeq" id="WP_188752034.1">
    <property type="nucleotide sequence ID" value="NZ_BMIK01000010.1"/>
</dbReference>
<dbReference type="Proteomes" id="UP000597338">
    <property type="component" value="Unassembled WGS sequence"/>
</dbReference>
<evidence type="ECO:0000313" key="5">
    <source>
        <dbReference type="Proteomes" id="UP000597338"/>
    </source>
</evidence>
<dbReference type="InterPro" id="IPR023149">
    <property type="entry name" value="Trans_acon_MeTrfase_C"/>
</dbReference>
<dbReference type="PANTHER" id="PTHR43861:SF1">
    <property type="entry name" value="TRANS-ACONITATE 2-METHYLTRANSFERASE"/>
    <property type="match status" value="1"/>
</dbReference>
<dbReference type="InterPro" id="IPR041698">
    <property type="entry name" value="Methyltransf_25"/>
</dbReference>
<comment type="caution">
    <text evidence="4">The sequence shown here is derived from an EMBL/GenBank/DDBJ whole genome shotgun (WGS) entry which is preliminary data.</text>
</comment>
<sequence length="255" mass="29410">MPWDPQRYNRFKQIRYQPFFDLLNFISAENLKNGVDVGCGTGEPTSFLADKFKNANFLGIDCSEEMLTESRRFEKDNLHFERATIEEFAQSTSTWDLIFSNAALQWSDNHRELFPKLIAKLHPGGQFAVQMPFQRENVLNQLLLELVSEKPFADLLGGFIQISPVLTIDDYVKLLFDSGLQDLDVSLKVYPIIAKSETELYEFISGSALIPYMERLDEAAQELVKTAFIQRIQTYFASFPAVYPFKRILMYGVRE</sequence>
<dbReference type="Pfam" id="PF13649">
    <property type="entry name" value="Methyltransf_25"/>
    <property type="match status" value="1"/>
</dbReference>
<organism evidence="4 5">
    <name type="scientific">Parapedobacter defluvii</name>
    <dbReference type="NCBI Taxonomy" id="2045106"/>
    <lineage>
        <taxon>Bacteria</taxon>
        <taxon>Pseudomonadati</taxon>
        <taxon>Bacteroidota</taxon>
        <taxon>Sphingobacteriia</taxon>
        <taxon>Sphingobacteriales</taxon>
        <taxon>Sphingobacteriaceae</taxon>
        <taxon>Parapedobacter</taxon>
    </lineage>
</organism>
<dbReference type="EMBL" id="BMIK01000010">
    <property type="protein sequence ID" value="GGC35486.1"/>
    <property type="molecule type" value="Genomic_DNA"/>
</dbReference>
<dbReference type="Gene3D" id="3.40.50.150">
    <property type="entry name" value="Vaccinia Virus protein VP39"/>
    <property type="match status" value="1"/>
</dbReference>
<dbReference type="CDD" id="cd02440">
    <property type="entry name" value="AdoMet_MTases"/>
    <property type="match status" value="1"/>
</dbReference>
<evidence type="ECO:0000256" key="2">
    <source>
        <dbReference type="ARBA" id="ARBA00022679"/>
    </source>
</evidence>
<keyword evidence="5" id="KW-1185">Reference proteome</keyword>
<dbReference type="PANTHER" id="PTHR43861">
    <property type="entry name" value="TRANS-ACONITATE 2-METHYLTRANSFERASE-RELATED"/>
    <property type="match status" value="1"/>
</dbReference>
<gene>
    <name evidence="4" type="primary">tam</name>
    <name evidence="4" type="ORF">GCM10011386_29530</name>
</gene>
<dbReference type="SUPFAM" id="SSF53335">
    <property type="entry name" value="S-adenosyl-L-methionine-dependent methyltransferases"/>
    <property type="match status" value="1"/>
</dbReference>
<proteinExistence type="predicted"/>
<feature type="domain" description="Methyltransferase" evidence="3">
    <location>
        <begin position="35"/>
        <end position="125"/>
    </location>
</feature>
<evidence type="ECO:0000313" key="4">
    <source>
        <dbReference type="EMBL" id="GGC35486.1"/>
    </source>
</evidence>
<evidence type="ECO:0000256" key="1">
    <source>
        <dbReference type="ARBA" id="ARBA00022603"/>
    </source>
</evidence>
<keyword evidence="2" id="KW-0808">Transferase</keyword>
<dbReference type="Gene3D" id="1.10.150.290">
    <property type="entry name" value="S-adenosyl-L-methionine-dependent methyltransferases"/>
    <property type="match status" value="1"/>
</dbReference>
<keyword evidence="1" id="KW-0489">Methyltransferase</keyword>
<reference evidence="5" key="1">
    <citation type="journal article" date="2019" name="Int. J. Syst. Evol. Microbiol.">
        <title>The Global Catalogue of Microorganisms (GCM) 10K type strain sequencing project: providing services to taxonomists for standard genome sequencing and annotation.</title>
        <authorList>
            <consortium name="The Broad Institute Genomics Platform"/>
            <consortium name="The Broad Institute Genome Sequencing Center for Infectious Disease"/>
            <person name="Wu L."/>
            <person name="Ma J."/>
        </authorList>
    </citation>
    <scope>NUCLEOTIDE SEQUENCE [LARGE SCALE GENOMIC DNA]</scope>
    <source>
        <strain evidence="5">CGMCC 1.15342</strain>
    </source>
</reference>
<name>A0ABQ1MAQ0_9SPHI</name>
<accession>A0ABQ1MAQ0</accession>
<evidence type="ECO:0000259" key="3">
    <source>
        <dbReference type="Pfam" id="PF13649"/>
    </source>
</evidence>